<dbReference type="NCBIfam" id="NF033819">
    <property type="entry name" value="IS66_TnpB"/>
    <property type="match status" value="1"/>
</dbReference>
<reference evidence="1" key="1">
    <citation type="submission" date="2019-08" db="EMBL/GenBank/DDBJ databases">
        <authorList>
            <person name="Kucharzyk K."/>
            <person name="Murdoch R.W."/>
            <person name="Higgins S."/>
            <person name="Loffler F."/>
        </authorList>
    </citation>
    <scope>NUCLEOTIDE SEQUENCE</scope>
</reference>
<organism evidence="1">
    <name type="scientific">bioreactor metagenome</name>
    <dbReference type="NCBI Taxonomy" id="1076179"/>
    <lineage>
        <taxon>unclassified sequences</taxon>
        <taxon>metagenomes</taxon>
        <taxon>ecological metagenomes</taxon>
    </lineage>
</organism>
<dbReference type="Pfam" id="PF05717">
    <property type="entry name" value="TnpB_IS66"/>
    <property type="match status" value="1"/>
</dbReference>
<proteinExistence type="predicted"/>
<dbReference type="AlphaFoldDB" id="A0A644Y5C5"/>
<dbReference type="EMBL" id="VSSQ01004102">
    <property type="protein sequence ID" value="MPM23746.1"/>
    <property type="molecule type" value="Genomic_DNA"/>
</dbReference>
<gene>
    <name evidence="1" type="ORF">SDC9_70220</name>
</gene>
<dbReference type="PANTHER" id="PTHR36455">
    <property type="match status" value="1"/>
</dbReference>
<accession>A0A644Y5C5</accession>
<name>A0A644Y5C5_9ZZZZ</name>
<dbReference type="PANTHER" id="PTHR36455:SF1">
    <property type="entry name" value="BLR8292 PROTEIN"/>
    <property type="match status" value="1"/>
</dbReference>
<protein>
    <recommendedName>
        <fullName evidence="2">IS66 family transposase ISBaps1</fullName>
    </recommendedName>
</protein>
<comment type="caution">
    <text evidence="1">The sequence shown here is derived from an EMBL/GenBank/DDBJ whole genome shotgun (WGS) entry which is preliminary data.</text>
</comment>
<evidence type="ECO:0000313" key="1">
    <source>
        <dbReference type="EMBL" id="MPM23746.1"/>
    </source>
</evidence>
<dbReference type="InterPro" id="IPR008878">
    <property type="entry name" value="Transposase_IS66_Orf2"/>
</dbReference>
<evidence type="ECO:0008006" key="2">
    <source>
        <dbReference type="Google" id="ProtNLM"/>
    </source>
</evidence>
<sequence>MFCLNDTMRYFLCPGKTDMRKGMNSLCGVVQNLMGYDVRMGDVFIFINRNRTTMKLLHAEDGGLVLYMKRLEEGTFRIPAYDEKSRSYPMQWRDLVMMVEGIQDDPGSRLKRLKAMRHG</sequence>